<proteinExistence type="predicted"/>
<reference evidence="1 2" key="1">
    <citation type="journal article" date="2017" name="G3 (Bethesda)">
        <title>The Physical Genome Mapping of Anopheles albimanus Corrected Scaffold Misassemblies and Identified Interarm Rearrangements in Genus Anopheles.</title>
        <authorList>
            <person name="Artemov G.N."/>
            <person name="Peery A.N."/>
            <person name="Jiang X."/>
            <person name="Tu Z."/>
            <person name="Stegniy V.N."/>
            <person name="Sharakhova M.V."/>
            <person name="Sharakhov I.V."/>
        </authorList>
    </citation>
    <scope>NUCLEOTIDE SEQUENCE [LARGE SCALE GENOMIC DNA]</scope>
    <source>
        <strain evidence="1 2">ALBI9_A</strain>
    </source>
</reference>
<accession>A0A182FB69</accession>
<evidence type="ECO:0000313" key="2">
    <source>
        <dbReference type="Proteomes" id="UP000069272"/>
    </source>
</evidence>
<protein>
    <submittedName>
        <fullName evidence="1">Uncharacterized protein</fullName>
    </submittedName>
</protein>
<dbReference type="Proteomes" id="UP000069272">
    <property type="component" value="Chromosome 3R"/>
</dbReference>
<evidence type="ECO:0000313" key="1">
    <source>
        <dbReference type="EnsemblMetazoa" id="AALB003749-PA"/>
    </source>
</evidence>
<keyword evidence="2" id="KW-1185">Reference proteome</keyword>
<dbReference type="EnsemblMetazoa" id="AALB003749-RA">
    <property type="protein sequence ID" value="AALB003749-PA"/>
    <property type="gene ID" value="AALB003749"/>
</dbReference>
<dbReference type="VEuPathDB" id="VectorBase:AALB003749"/>
<reference evidence="1" key="2">
    <citation type="submission" date="2022-08" db="UniProtKB">
        <authorList>
            <consortium name="EnsemblMetazoa"/>
        </authorList>
    </citation>
    <scope>IDENTIFICATION</scope>
    <source>
        <strain evidence="1">STECLA/ALBI9_A</strain>
    </source>
</reference>
<name>A0A182FB69_ANOAL</name>
<organism evidence="1 2">
    <name type="scientific">Anopheles albimanus</name>
    <name type="common">New world malaria mosquito</name>
    <dbReference type="NCBI Taxonomy" id="7167"/>
    <lineage>
        <taxon>Eukaryota</taxon>
        <taxon>Metazoa</taxon>
        <taxon>Ecdysozoa</taxon>
        <taxon>Arthropoda</taxon>
        <taxon>Hexapoda</taxon>
        <taxon>Insecta</taxon>
        <taxon>Pterygota</taxon>
        <taxon>Neoptera</taxon>
        <taxon>Endopterygota</taxon>
        <taxon>Diptera</taxon>
        <taxon>Nematocera</taxon>
        <taxon>Culicoidea</taxon>
        <taxon>Culicidae</taxon>
        <taxon>Anophelinae</taxon>
        <taxon>Anopheles</taxon>
    </lineage>
</organism>
<dbReference type="AlphaFoldDB" id="A0A182FB69"/>
<sequence>MSSMGSLPEHRFQDSSQDVLGLAAGLPHYVYAVIPGSNLCDAWTTQALVEIVINSEAKFIPAATAVEGVFISSCAAGELG</sequence>